<dbReference type="InterPro" id="IPR055342">
    <property type="entry name" value="MreC_beta-barrel_core"/>
</dbReference>
<organism evidence="7 8">
    <name type="scientific">Thalassobacillus cyri</name>
    <dbReference type="NCBI Taxonomy" id="571932"/>
    <lineage>
        <taxon>Bacteria</taxon>
        <taxon>Bacillati</taxon>
        <taxon>Bacillota</taxon>
        <taxon>Bacilli</taxon>
        <taxon>Bacillales</taxon>
        <taxon>Bacillaceae</taxon>
        <taxon>Thalassobacillus</taxon>
    </lineage>
</organism>
<evidence type="ECO:0000313" key="7">
    <source>
        <dbReference type="EMBL" id="SEA54768.1"/>
    </source>
</evidence>
<dbReference type="InterPro" id="IPR042175">
    <property type="entry name" value="Cell/Rod_MreC_2"/>
</dbReference>
<dbReference type="Gene3D" id="2.40.10.350">
    <property type="entry name" value="Rod shape-determining protein MreC, domain 2"/>
    <property type="match status" value="1"/>
</dbReference>
<proteinExistence type="inferred from homology"/>
<protein>
    <recommendedName>
        <fullName evidence="2 5">Cell shape-determining protein MreC</fullName>
    </recommendedName>
    <alternativeName>
        <fullName evidence="4 5">Cell shape protein MreC</fullName>
    </alternativeName>
</protein>
<keyword evidence="3 5" id="KW-0133">Cell shape</keyword>
<dbReference type="GO" id="GO:0008360">
    <property type="term" value="P:regulation of cell shape"/>
    <property type="evidence" value="ECO:0007669"/>
    <property type="project" value="UniProtKB-KW"/>
</dbReference>
<evidence type="ECO:0000256" key="1">
    <source>
        <dbReference type="ARBA" id="ARBA00009369"/>
    </source>
</evidence>
<dbReference type="Gene3D" id="2.40.10.340">
    <property type="entry name" value="Rod shape-determining protein MreC, domain 1"/>
    <property type="match status" value="1"/>
</dbReference>
<dbReference type="AlphaFoldDB" id="A0A1H4C325"/>
<dbReference type="GO" id="GO:0005886">
    <property type="term" value="C:plasma membrane"/>
    <property type="evidence" value="ECO:0007669"/>
    <property type="project" value="TreeGrafter"/>
</dbReference>
<evidence type="ECO:0000256" key="4">
    <source>
        <dbReference type="ARBA" id="ARBA00032089"/>
    </source>
</evidence>
<dbReference type="InterPro" id="IPR007221">
    <property type="entry name" value="MreC"/>
</dbReference>
<dbReference type="PANTHER" id="PTHR34138">
    <property type="entry name" value="CELL SHAPE-DETERMINING PROTEIN MREC"/>
    <property type="match status" value="1"/>
</dbReference>
<reference evidence="8" key="1">
    <citation type="submission" date="2016-10" db="EMBL/GenBank/DDBJ databases">
        <authorList>
            <person name="Varghese N."/>
            <person name="Submissions S."/>
        </authorList>
    </citation>
    <scope>NUCLEOTIDE SEQUENCE [LARGE SCALE GENOMIC DNA]</scope>
    <source>
        <strain evidence="8">CCM7597</strain>
    </source>
</reference>
<dbReference type="Pfam" id="PF04085">
    <property type="entry name" value="MreC"/>
    <property type="match status" value="1"/>
</dbReference>
<feature type="domain" description="Rod shape-determining protein MreC beta-barrel core" evidence="6">
    <location>
        <begin position="123"/>
        <end position="274"/>
    </location>
</feature>
<evidence type="ECO:0000256" key="3">
    <source>
        <dbReference type="ARBA" id="ARBA00022960"/>
    </source>
</evidence>
<dbReference type="RefSeq" id="WP_093044453.1">
    <property type="nucleotide sequence ID" value="NZ_FNQR01000005.1"/>
</dbReference>
<dbReference type="EMBL" id="FNQR01000005">
    <property type="protein sequence ID" value="SEA54768.1"/>
    <property type="molecule type" value="Genomic_DNA"/>
</dbReference>
<gene>
    <name evidence="7" type="ORF">SAMN05421743_105245</name>
</gene>
<keyword evidence="8" id="KW-1185">Reference proteome</keyword>
<accession>A0A1H4C325</accession>
<comment type="similarity">
    <text evidence="1 5">Belongs to the MreC family.</text>
</comment>
<dbReference type="STRING" id="571932.SAMN05421743_105245"/>
<dbReference type="Proteomes" id="UP000198584">
    <property type="component" value="Unassembled WGS sequence"/>
</dbReference>
<dbReference type="InterPro" id="IPR042177">
    <property type="entry name" value="Cell/Rod_1"/>
</dbReference>
<evidence type="ECO:0000256" key="2">
    <source>
        <dbReference type="ARBA" id="ARBA00013855"/>
    </source>
</evidence>
<name>A0A1H4C325_9BACI</name>
<dbReference type="OrthoDB" id="9792313at2"/>
<dbReference type="NCBIfam" id="TIGR00219">
    <property type="entry name" value="mreC"/>
    <property type="match status" value="1"/>
</dbReference>
<comment type="function">
    <text evidence="5">Involved in formation and maintenance of cell shape.</text>
</comment>
<dbReference type="Gene3D" id="1.20.5.490">
    <property type="entry name" value="Single helix bin"/>
    <property type="match status" value="1"/>
</dbReference>
<sequence>MPSFFKKKRLILVLVSFILLVALIGFSLRERSELTWPEKFVHDSVGWIQTIFNQPVQFIQGTYENIQDISKTYEQNEILKSRLSQYKSIMQENQMLKKENEELRSSLDYQDSLTDYDPIDASVIARSSERWFSQMIVNRGEAHGVKRNMAVITGEGMIGKIQSTDKFHSTVRLLSGFGLSNRISAWIWQEDQPIHGLIQGYDEETESLLLKEIDYDAEIKEGEKVVSSGKGGVFPAGLLIGEVTKVEMDQYGLTQTAYVEPAADLYDINQVMIVDRSMPTYDIEQQDEEEEE</sequence>
<evidence type="ECO:0000256" key="5">
    <source>
        <dbReference type="PIRNR" id="PIRNR038471"/>
    </source>
</evidence>
<evidence type="ECO:0000313" key="8">
    <source>
        <dbReference type="Proteomes" id="UP000198584"/>
    </source>
</evidence>
<dbReference type="PIRSF" id="PIRSF038471">
    <property type="entry name" value="MreC"/>
    <property type="match status" value="1"/>
</dbReference>
<evidence type="ECO:0000259" key="6">
    <source>
        <dbReference type="Pfam" id="PF04085"/>
    </source>
</evidence>
<dbReference type="PANTHER" id="PTHR34138:SF1">
    <property type="entry name" value="CELL SHAPE-DETERMINING PROTEIN MREC"/>
    <property type="match status" value="1"/>
</dbReference>